<feature type="transmembrane region" description="Helical" evidence="2">
    <location>
        <begin position="79"/>
        <end position="99"/>
    </location>
</feature>
<sequence>YHSLHHTQFRTNYSLFMPFYDYVYGTMDKSSDSLYEKSLVREAEAPDVVHLTHLTTPESIYHLRLGFAFLASEPQKYKWYLWLMWPVTLWSMMITWIYGRTFTVERNVFKHLKLQTWAIPKFTIQDDGLNGNGELFLRKHPKLKLKLVDGSSLAVAVVLNSIPKGTTQVLLRGKLSKVANSLALALCQGESRTAGDNYANVFPTVPYYVQRSNLSNVIRIEHCRIFLTAVTELGNHGSVVERLNLENPSPTGIPDFLHKCIVDSKVYTTCEDEYEKLKANFSNEAGNNLVLSKHSAPKTWLVGDDLSEDEQIKASKGTTFIPFSRFPPKKTRKDCVYLSTPAMLAPKHLENVDSCENWLPRRVMSAWRIAGILHAMEEWNVHECGNMMFDIEKIWQASLAHGFRPLTNVTEPKPN</sequence>
<accession>A0AAW2KRB8</accession>
<evidence type="ECO:0000256" key="1">
    <source>
        <dbReference type="ARBA" id="ARBA00004141"/>
    </source>
</evidence>
<gene>
    <name evidence="4" type="ORF">Sradi_5814400</name>
</gene>
<keyword evidence="2" id="KW-0472">Membrane</keyword>
<dbReference type="GO" id="GO:0016020">
    <property type="term" value="C:membrane"/>
    <property type="evidence" value="ECO:0007669"/>
    <property type="project" value="UniProtKB-SubCell"/>
</dbReference>
<evidence type="ECO:0000313" key="4">
    <source>
        <dbReference type="EMBL" id="KAL0308721.1"/>
    </source>
</evidence>
<comment type="subcellular location">
    <subcellularLocation>
        <location evidence="1">Membrane</location>
        <topology evidence="1">Multi-pass membrane protein</topology>
    </subcellularLocation>
</comment>
<dbReference type="PANTHER" id="PTHR11863">
    <property type="entry name" value="STEROL DESATURASE"/>
    <property type="match status" value="1"/>
</dbReference>
<reference evidence="4" key="2">
    <citation type="journal article" date="2024" name="Plant">
        <title>Genomic evolution and insights into agronomic trait innovations of Sesamum species.</title>
        <authorList>
            <person name="Miao H."/>
            <person name="Wang L."/>
            <person name="Qu L."/>
            <person name="Liu H."/>
            <person name="Sun Y."/>
            <person name="Le M."/>
            <person name="Wang Q."/>
            <person name="Wei S."/>
            <person name="Zheng Y."/>
            <person name="Lin W."/>
            <person name="Duan Y."/>
            <person name="Cao H."/>
            <person name="Xiong S."/>
            <person name="Wang X."/>
            <person name="Wei L."/>
            <person name="Li C."/>
            <person name="Ma Q."/>
            <person name="Ju M."/>
            <person name="Zhao R."/>
            <person name="Li G."/>
            <person name="Mu C."/>
            <person name="Tian Q."/>
            <person name="Mei H."/>
            <person name="Zhang T."/>
            <person name="Gao T."/>
            <person name="Zhang H."/>
        </authorList>
    </citation>
    <scope>NUCLEOTIDE SEQUENCE</scope>
    <source>
        <strain evidence="4">G02</strain>
    </source>
</reference>
<feature type="domain" description="Very-long-chain aldehyde decarbonylase CER1-like C-terminal" evidence="3">
    <location>
        <begin position="260"/>
        <end position="405"/>
    </location>
</feature>
<proteinExistence type="predicted"/>
<comment type="caution">
    <text evidence="4">The sequence shown here is derived from an EMBL/GenBank/DDBJ whole genome shotgun (WGS) entry which is preliminary data.</text>
</comment>
<feature type="non-terminal residue" evidence="4">
    <location>
        <position position="1"/>
    </location>
</feature>
<dbReference type="InterPro" id="IPR050307">
    <property type="entry name" value="Sterol_Desaturase_Related"/>
</dbReference>
<dbReference type="Pfam" id="PF12076">
    <property type="entry name" value="CER1-like_C"/>
    <property type="match status" value="1"/>
</dbReference>
<name>A0AAW2KRB8_SESRA</name>
<keyword evidence="2" id="KW-1133">Transmembrane helix</keyword>
<keyword evidence="2" id="KW-0812">Transmembrane</keyword>
<evidence type="ECO:0000259" key="3">
    <source>
        <dbReference type="Pfam" id="PF12076"/>
    </source>
</evidence>
<dbReference type="InterPro" id="IPR021940">
    <property type="entry name" value="CER1-like_C"/>
</dbReference>
<dbReference type="EMBL" id="JACGWJ010000027">
    <property type="protein sequence ID" value="KAL0308721.1"/>
    <property type="molecule type" value="Genomic_DNA"/>
</dbReference>
<organism evidence="4">
    <name type="scientific">Sesamum radiatum</name>
    <name type="common">Black benniseed</name>
    <dbReference type="NCBI Taxonomy" id="300843"/>
    <lineage>
        <taxon>Eukaryota</taxon>
        <taxon>Viridiplantae</taxon>
        <taxon>Streptophyta</taxon>
        <taxon>Embryophyta</taxon>
        <taxon>Tracheophyta</taxon>
        <taxon>Spermatophyta</taxon>
        <taxon>Magnoliopsida</taxon>
        <taxon>eudicotyledons</taxon>
        <taxon>Gunneridae</taxon>
        <taxon>Pentapetalae</taxon>
        <taxon>asterids</taxon>
        <taxon>lamiids</taxon>
        <taxon>Lamiales</taxon>
        <taxon>Pedaliaceae</taxon>
        <taxon>Sesamum</taxon>
    </lineage>
</organism>
<protein>
    <submittedName>
        <fullName evidence="4">Very-long-chain aldehyde decarbonylase GL1-5</fullName>
    </submittedName>
</protein>
<evidence type="ECO:0000256" key="2">
    <source>
        <dbReference type="SAM" id="Phobius"/>
    </source>
</evidence>
<reference evidence="4" key="1">
    <citation type="submission" date="2020-06" db="EMBL/GenBank/DDBJ databases">
        <authorList>
            <person name="Li T."/>
            <person name="Hu X."/>
            <person name="Zhang T."/>
            <person name="Song X."/>
            <person name="Zhang H."/>
            <person name="Dai N."/>
            <person name="Sheng W."/>
            <person name="Hou X."/>
            <person name="Wei L."/>
        </authorList>
    </citation>
    <scope>NUCLEOTIDE SEQUENCE</scope>
    <source>
        <strain evidence="4">G02</strain>
        <tissue evidence="4">Leaf</tissue>
    </source>
</reference>
<dbReference type="AlphaFoldDB" id="A0AAW2KRB8"/>